<keyword evidence="1" id="KW-1133">Transmembrane helix</keyword>
<keyword evidence="1" id="KW-0812">Transmembrane</keyword>
<evidence type="ECO:0000313" key="3">
    <source>
        <dbReference type="Proteomes" id="UP001198701"/>
    </source>
</evidence>
<comment type="caution">
    <text evidence="2">The sequence shown here is derived from an EMBL/GenBank/DDBJ whole genome shotgun (WGS) entry which is preliminary data.</text>
</comment>
<feature type="transmembrane region" description="Helical" evidence="1">
    <location>
        <begin position="6"/>
        <end position="24"/>
    </location>
</feature>
<protein>
    <submittedName>
        <fullName evidence="2">Uncharacterized protein</fullName>
    </submittedName>
</protein>
<feature type="transmembrane region" description="Helical" evidence="1">
    <location>
        <begin position="101"/>
        <end position="125"/>
    </location>
</feature>
<feature type="transmembrane region" description="Helical" evidence="1">
    <location>
        <begin position="68"/>
        <end position="89"/>
    </location>
</feature>
<reference evidence="2 3" key="1">
    <citation type="submission" date="2021-11" db="EMBL/GenBank/DDBJ databases">
        <authorList>
            <person name="Huq M.A."/>
        </authorList>
    </citation>
    <scope>NUCLEOTIDE SEQUENCE [LARGE SCALE GENOMIC DNA]</scope>
    <source>
        <strain evidence="2 3">MAHUQ-52</strain>
    </source>
</reference>
<proteinExistence type="predicted"/>
<dbReference type="Proteomes" id="UP001198701">
    <property type="component" value="Unassembled WGS sequence"/>
</dbReference>
<gene>
    <name evidence="2" type="ORF">LMJ30_05270</name>
</gene>
<evidence type="ECO:0000256" key="1">
    <source>
        <dbReference type="SAM" id="Phobius"/>
    </source>
</evidence>
<sequence length="172" mass="19103">MEVAPPFLIALLAHGVIGGSDVILNHEVITRLPQRRGAGPEQRLHCARELAFAAIFFALAWFEWRGLFAWAIVGLFLAELCISTIDTVLEFDTRVLPVTERVMHVMLFINFGIVLALLAPVLSGWMQLADGVVRVDYGWASWVLSAMSVVSLGWSLRDGLRARQLFRKTQGG</sequence>
<feature type="transmembrane region" description="Helical" evidence="1">
    <location>
        <begin position="45"/>
        <end position="62"/>
    </location>
</feature>
<keyword evidence="1" id="KW-0472">Membrane</keyword>
<evidence type="ECO:0000313" key="2">
    <source>
        <dbReference type="EMBL" id="MCC6070371.1"/>
    </source>
</evidence>
<feature type="transmembrane region" description="Helical" evidence="1">
    <location>
        <begin position="137"/>
        <end position="156"/>
    </location>
</feature>
<dbReference type="EMBL" id="JAJHPV010000009">
    <property type="protein sequence ID" value="MCC6070371.1"/>
    <property type="molecule type" value="Genomic_DNA"/>
</dbReference>
<dbReference type="RefSeq" id="WP_229431298.1">
    <property type="nucleotide sequence ID" value="NZ_JAJHPV010000009.1"/>
</dbReference>
<organism evidence="2 3">
    <name type="scientific">Massilia agrisoli</name>
    <dbReference type="NCBI Taxonomy" id="2892444"/>
    <lineage>
        <taxon>Bacteria</taxon>
        <taxon>Pseudomonadati</taxon>
        <taxon>Pseudomonadota</taxon>
        <taxon>Betaproteobacteria</taxon>
        <taxon>Burkholderiales</taxon>
        <taxon>Oxalobacteraceae</taxon>
        <taxon>Telluria group</taxon>
        <taxon>Massilia</taxon>
    </lineage>
</organism>
<accession>A0ABS8IPM4</accession>
<name>A0ABS8IPM4_9BURK</name>
<keyword evidence="3" id="KW-1185">Reference proteome</keyword>